<organism evidence="1 2">
    <name type="scientific">Trifolium medium</name>
    <dbReference type="NCBI Taxonomy" id="97028"/>
    <lineage>
        <taxon>Eukaryota</taxon>
        <taxon>Viridiplantae</taxon>
        <taxon>Streptophyta</taxon>
        <taxon>Embryophyta</taxon>
        <taxon>Tracheophyta</taxon>
        <taxon>Spermatophyta</taxon>
        <taxon>Magnoliopsida</taxon>
        <taxon>eudicotyledons</taxon>
        <taxon>Gunneridae</taxon>
        <taxon>Pentapetalae</taxon>
        <taxon>rosids</taxon>
        <taxon>fabids</taxon>
        <taxon>Fabales</taxon>
        <taxon>Fabaceae</taxon>
        <taxon>Papilionoideae</taxon>
        <taxon>50 kb inversion clade</taxon>
        <taxon>NPAAA clade</taxon>
        <taxon>Hologalegina</taxon>
        <taxon>IRL clade</taxon>
        <taxon>Trifolieae</taxon>
        <taxon>Trifolium</taxon>
    </lineage>
</organism>
<comment type="caution">
    <text evidence="1">The sequence shown here is derived from an EMBL/GenBank/DDBJ whole genome shotgun (WGS) entry which is preliminary data.</text>
</comment>
<evidence type="ECO:0000313" key="1">
    <source>
        <dbReference type="EMBL" id="MCI54860.1"/>
    </source>
</evidence>
<protein>
    <submittedName>
        <fullName evidence="1">Uncharacterized protein</fullName>
    </submittedName>
</protein>
<keyword evidence="2" id="KW-1185">Reference proteome</keyword>
<evidence type="ECO:0000313" key="2">
    <source>
        <dbReference type="Proteomes" id="UP000265520"/>
    </source>
</evidence>
<dbReference type="AlphaFoldDB" id="A0A392T3Z5"/>
<proteinExistence type="predicted"/>
<name>A0A392T3Z5_9FABA</name>
<dbReference type="EMBL" id="LXQA010486388">
    <property type="protein sequence ID" value="MCI54860.1"/>
    <property type="molecule type" value="Genomic_DNA"/>
</dbReference>
<dbReference type="Proteomes" id="UP000265520">
    <property type="component" value="Unassembled WGS sequence"/>
</dbReference>
<sequence>MFIQTQKNLNKHGKKEGKEVVEKGKQEIVDEQEIAVAKGKQEIVAKEERLQEEVVEKVDDTKRKEVAAKGKEEMVVGKFWDFV</sequence>
<accession>A0A392T3Z5</accession>
<reference evidence="1 2" key="1">
    <citation type="journal article" date="2018" name="Front. Plant Sci.">
        <title>Red Clover (Trifolium pratense) and Zigzag Clover (T. medium) - A Picture of Genomic Similarities and Differences.</title>
        <authorList>
            <person name="Dluhosova J."/>
            <person name="Istvanek J."/>
            <person name="Nedelnik J."/>
            <person name="Repkova J."/>
        </authorList>
    </citation>
    <scope>NUCLEOTIDE SEQUENCE [LARGE SCALE GENOMIC DNA]</scope>
    <source>
        <strain evidence="2">cv. 10/8</strain>
        <tissue evidence="1">Leaf</tissue>
    </source>
</reference>